<dbReference type="GO" id="GO:0006535">
    <property type="term" value="P:cysteine biosynthetic process from serine"/>
    <property type="evidence" value="ECO:0007669"/>
    <property type="project" value="InterPro"/>
</dbReference>
<dbReference type="Proteomes" id="UP000430692">
    <property type="component" value="Unassembled WGS sequence"/>
</dbReference>
<dbReference type="InterPro" id="IPR011004">
    <property type="entry name" value="Trimer_LpxA-like_sf"/>
</dbReference>
<dbReference type="CDD" id="cd03354">
    <property type="entry name" value="LbH_SAT"/>
    <property type="match status" value="1"/>
</dbReference>
<dbReference type="GO" id="GO:0009001">
    <property type="term" value="F:serine O-acetyltransferase activity"/>
    <property type="evidence" value="ECO:0007669"/>
    <property type="project" value="UniProtKB-EC"/>
</dbReference>
<accession>A0A6I4VX32</accession>
<proteinExistence type="inferred from homology"/>
<evidence type="ECO:0000256" key="11">
    <source>
        <dbReference type="ARBA" id="ARBA00023315"/>
    </source>
</evidence>
<dbReference type="SUPFAM" id="SSF51161">
    <property type="entry name" value="Trimeric LpxA-like enzymes"/>
    <property type="match status" value="1"/>
</dbReference>
<dbReference type="InterPro" id="IPR005881">
    <property type="entry name" value="Ser_O-AcTrfase"/>
</dbReference>
<keyword evidence="8 14" id="KW-0808">Transferase</keyword>
<name>A0A6I4VX32_9BACL</name>
<dbReference type="InterPro" id="IPR010493">
    <property type="entry name" value="Ser_AcTrfase_N"/>
</dbReference>
<evidence type="ECO:0000256" key="7">
    <source>
        <dbReference type="ARBA" id="ARBA00022605"/>
    </source>
</evidence>
<keyword evidence="11 14" id="KW-0012">Acyltransferase</keyword>
<dbReference type="Gene3D" id="2.160.10.10">
    <property type="entry name" value="Hexapeptide repeat proteins"/>
    <property type="match status" value="1"/>
</dbReference>
<dbReference type="NCBIfam" id="TIGR01172">
    <property type="entry name" value="cysE"/>
    <property type="match status" value="1"/>
</dbReference>
<comment type="pathway">
    <text evidence="2">Amino-acid biosynthesis; L-cysteine biosynthesis; L-cysteine from L-serine: step 1/2.</text>
</comment>
<dbReference type="NCBIfam" id="NF041874">
    <property type="entry name" value="EPS_EpsC"/>
    <property type="match status" value="1"/>
</dbReference>
<dbReference type="PANTHER" id="PTHR42811">
    <property type="entry name" value="SERINE ACETYLTRANSFERASE"/>
    <property type="match status" value="1"/>
</dbReference>
<comment type="caution">
    <text evidence="14">The sequence shown here is derived from an EMBL/GenBank/DDBJ whole genome shotgun (WGS) entry which is preliminary data.</text>
</comment>
<dbReference type="EC" id="2.3.1.30" evidence="4"/>
<protein>
    <recommendedName>
        <fullName evidence="5">Serine acetyltransferase</fullName>
        <ecNumber evidence="4">2.3.1.30</ecNumber>
    </recommendedName>
</protein>
<evidence type="ECO:0000259" key="13">
    <source>
        <dbReference type="Pfam" id="PF06426"/>
    </source>
</evidence>
<comment type="catalytic activity">
    <reaction evidence="12">
        <text>L-serine + acetyl-CoA = O-acetyl-L-serine + CoA</text>
        <dbReference type="Rhea" id="RHEA:24560"/>
        <dbReference type="ChEBI" id="CHEBI:33384"/>
        <dbReference type="ChEBI" id="CHEBI:57287"/>
        <dbReference type="ChEBI" id="CHEBI:57288"/>
        <dbReference type="ChEBI" id="CHEBI:58340"/>
        <dbReference type="EC" id="2.3.1.30"/>
    </reaction>
</comment>
<keyword evidence="10" id="KW-0198">Cysteine biosynthesis</keyword>
<dbReference type="FunFam" id="1.10.3130.10:FF:000003">
    <property type="entry name" value="Serine acetyltransferase"/>
    <property type="match status" value="1"/>
</dbReference>
<dbReference type="InterPro" id="IPR045304">
    <property type="entry name" value="LbH_SAT"/>
</dbReference>
<comment type="subcellular location">
    <subcellularLocation>
        <location evidence="1">Cytoplasm</location>
    </subcellularLocation>
</comment>
<evidence type="ECO:0000256" key="1">
    <source>
        <dbReference type="ARBA" id="ARBA00004496"/>
    </source>
</evidence>
<reference evidence="14 15" key="1">
    <citation type="submission" date="2019-12" db="EMBL/GenBank/DDBJ databases">
        <title>Whole-genome analyses of novel actinobacteria.</title>
        <authorList>
            <person name="Sahin N."/>
            <person name="Saygin H."/>
        </authorList>
    </citation>
    <scope>NUCLEOTIDE SEQUENCE [LARGE SCALE GENOMIC DNA]</scope>
    <source>
        <strain evidence="14 15">KC615</strain>
    </source>
</reference>
<evidence type="ECO:0000256" key="9">
    <source>
        <dbReference type="ARBA" id="ARBA00022737"/>
    </source>
</evidence>
<keyword evidence="15" id="KW-1185">Reference proteome</keyword>
<evidence type="ECO:0000313" key="15">
    <source>
        <dbReference type="Proteomes" id="UP000430692"/>
    </source>
</evidence>
<dbReference type="GO" id="GO:0005737">
    <property type="term" value="C:cytoplasm"/>
    <property type="evidence" value="ECO:0007669"/>
    <property type="project" value="UniProtKB-SubCell"/>
</dbReference>
<evidence type="ECO:0000256" key="3">
    <source>
        <dbReference type="ARBA" id="ARBA00007274"/>
    </source>
</evidence>
<evidence type="ECO:0000256" key="5">
    <source>
        <dbReference type="ARBA" id="ARBA00018522"/>
    </source>
</evidence>
<dbReference type="Gene3D" id="1.10.3130.10">
    <property type="entry name" value="serine acetyltransferase, domain 1"/>
    <property type="match status" value="1"/>
</dbReference>
<dbReference type="EMBL" id="WUUL01000008">
    <property type="protein sequence ID" value="MXQ54585.1"/>
    <property type="molecule type" value="Genomic_DNA"/>
</dbReference>
<dbReference type="FunFam" id="2.160.10.10:FF:000007">
    <property type="entry name" value="Serine acetyltransferase"/>
    <property type="match status" value="1"/>
</dbReference>
<evidence type="ECO:0000256" key="4">
    <source>
        <dbReference type="ARBA" id="ARBA00013266"/>
    </source>
</evidence>
<gene>
    <name evidence="14" type="primary">cysE</name>
    <name evidence="14" type="ORF">GSM42_12850</name>
</gene>
<dbReference type="AlphaFoldDB" id="A0A6I4VX32"/>
<evidence type="ECO:0000256" key="8">
    <source>
        <dbReference type="ARBA" id="ARBA00022679"/>
    </source>
</evidence>
<evidence type="ECO:0000256" key="12">
    <source>
        <dbReference type="ARBA" id="ARBA00049486"/>
    </source>
</evidence>
<keyword evidence="9" id="KW-0677">Repeat</keyword>
<dbReference type="Pfam" id="PF06426">
    <property type="entry name" value="SATase_N"/>
    <property type="match status" value="1"/>
</dbReference>
<evidence type="ECO:0000256" key="2">
    <source>
        <dbReference type="ARBA" id="ARBA00004876"/>
    </source>
</evidence>
<keyword evidence="7" id="KW-0028">Amino-acid biosynthesis</keyword>
<dbReference type="InterPro" id="IPR053376">
    <property type="entry name" value="Serine_acetyltransferase"/>
</dbReference>
<dbReference type="InterPro" id="IPR042122">
    <property type="entry name" value="Ser_AcTrfase_N_sf"/>
</dbReference>
<keyword evidence="6" id="KW-0963">Cytoplasm</keyword>
<feature type="domain" description="Serine acetyltransferase N-terminal" evidence="13">
    <location>
        <begin position="3"/>
        <end position="47"/>
    </location>
</feature>
<dbReference type="UniPathway" id="UPA00136">
    <property type="reaction ID" value="UER00199"/>
</dbReference>
<evidence type="ECO:0000313" key="14">
    <source>
        <dbReference type="EMBL" id="MXQ54585.1"/>
    </source>
</evidence>
<evidence type="ECO:0000256" key="6">
    <source>
        <dbReference type="ARBA" id="ARBA00022490"/>
    </source>
</evidence>
<comment type="similarity">
    <text evidence="3">Belongs to the transferase hexapeptide repeat family.</text>
</comment>
<sequence length="240" mass="26320">MVILSILSKWRNCKRNIQADIQAVFDRDPAARTTLEIILTYSGIHALWSHRFAHFLYRHKAFLLARMVSQVSRFFTGIEIHPGASIGKGVFIDHGMGVVIGETCEIGDYVTIFQGVTLGGTGKEKGKRHPTLEDHVMVSSGAKILGSIRVGRCAKIGAGSVVLRDVPANSTVVGVPGRVVVQDGIRVQADMDHVNIPDPVAEMFRSIQDEIAALKMEVEWLKRHTGGKSSDDSQSLQHIE</sequence>
<organism evidence="14 15">
    <name type="scientific">Shimazuella alba</name>
    <dbReference type="NCBI Taxonomy" id="2690964"/>
    <lineage>
        <taxon>Bacteria</taxon>
        <taxon>Bacillati</taxon>
        <taxon>Bacillota</taxon>
        <taxon>Bacilli</taxon>
        <taxon>Bacillales</taxon>
        <taxon>Thermoactinomycetaceae</taxon>
        <taxon>Shimazuella</taxon>
    </lineage>
</organism>
<evidence type="ECO:0000256" key="10">
    <source>
        <dbReference type="ARBA" id="ARBA00023192"/>
    </source>
</evidence>